<dbReference type="InterPro" id="IPR014729">
    <property type="entry name" value="Rossmann-like_a/b/a_fold"/>
</dbReference>
<dbReference type="NCBIfam" id="TIGR02432">
    <property type="entry name" value="lysidine_TilS_N"/>
    <property type="match status" value="1"/>
</dbReference>
<evidence type="ECO:0000259" key="7">
    <source>
        <dbReference type="Pfam" id="PF01171"/>
    </source>
</evidence>
<dbReference type="CDD" id="cd01992">
    <property type="entry name" value="TilS_N"/>
    <property type="match status" value="1"/>
</dbReference>
<dbReference type="EMBL" id="FXUG01000001">
    <property type="protein sequence ID" value="SMP40416.1"/>
    <property type="molecule type" value="Genomic_DNA"/>
</dbReference>
<comment type="domain">
    <text evidence="6">The N-terminal region contains the highly conserved SGGXDS motif, predicted to be a P-loop motif involved in ATP binding.</text>
</comment>
<gene>
    <name evidence="6" type="primary">tilS</name>
    <name evidence="8" type="ORF">SAMN06265222_101441</name>
</gene>
<reference evidence="8 9" key="1">
    <citation type="submission" date="2017-05" db="EMBL/GenBank/DDBJ databases">
        <authorList>
            <person name="Varghese N."/>
            <person name="Submissions S."/>
        </authorList>
    </citation>
    <scope>NUCLEOTIDE SEQUENCE [LARGE SCALE GENOMIC DNA]</scope>
    <source>
        <strain evidence="8 9">DSM 25457</strain>
    </source>
</reference>
<comment type="catalytic activity">
    <reaction evidence="5 6">
        <text>cytidine(34) in tRNA(Ile2) + L-lysine + ATP = lysidine(34) in tRNA(Ile2) + AMP + diphosphate + H(+)</text>
        <dbReference type="Rhea" id="RHEA:43744"/>
        <dbReference type="Rhea" id="RHEA-COMP:10625"/>
        <dbReference type="Rhea" id="RHEA-COMP:10670"/>
        <dbReference type="ChEBI" id="CHEBI:15378"/>
        <dbReference type="ChEBI" id="CHEBI:30616"/>
        <dbReference type="ChEBI" id="CHEBI:32551"/>
        <dbReference type="ChEBI" id="CHEBI:33019"/>
        <dbReference type="ChEBI" id="CHEBI:82748"/>
        <dbReference type="ChEBI" id="CHEBI:83665"/>
        <dbReference type="ChEBI" id="CHEBI:456215"/>
        <dbReference type="EC" id="6.3.4.19"/>
    </reaction>
</comment>
<dbReference type="Pfam" id="PF01171">
    <property type="entry name" value="ATP_bind_3"/>
    <property type="match status" value="1"/>
</dbReference>
<evidence type="ECO:0000256" key="1">
    <source>
        <dbReference type="ARBA" id="ARBA00022598"/>
    </source>
</evidence>
<evidence type="ECO:0000313" key="8">
    <source>
        <dbReference type="EMBL" id="SMP40416.1"/>
    </source>
</evidence>
<dbReference type="EC" id="6.3.4.19" evidence="6"/>
<dbReference type="InterPro" id="IPR012094">
    <property type="entry name" value="tRNA_Ile_lys_synt"/>
</dbReference>
<dbReference type="PANTHER" id="PTHR43033:SF1">
    <property type="entry name" value="TRNA(ILE)-LYSIDINE SYNTHASE-RELATED"/>
    <property type="match status" value="1"/>
</dbReference>
<keyword evidence="2 6" id="KW-0819">tRNA processing</keyword>
<dbReference type="Proteomes" id="UP001158067">
    <property type="component" value="Unassembled WGS sequence"/>
</dbReference>
<sequence length="386" mass="42664">MPSDTPQWQTLLESFGLLWPAKACSVGVLVGCSGGADSVGLVRLIDHAFRKAEATSPAKRPATAPPLIIAHFNHRLRASESDADERLVRDLADSLNRTCIVGTPPPEGDASCDESSLRNMRRRFFVKTARHQGCRYIATAHTAGDQAETVLHHVLRGTGSQGLTGMQPATPIAEDFVVLRPLLATQREQIGAAMSEIGQTWREDASNQDSRYTRNWLRNDVMPLIRTRLPQVNDSLLRLSANQSMTQDLLAMLADQWLTAFHQDGPRDDTGFTSFFRKPSLVGSAVDRNAVDRNAVGWNTVDWNHDLALAVHPAVITCACQTLFARKSIPRGEMSQTHWIRLANWIRSDSAPTQNRISRGHLPGHIEVFETSHQIELAVPNNSPHS</sequence>
<keyword evidence="1 6" id="KW-0436">Ligase</keyword>
<dbReference type="HAMAP" id="MF_01161">
    <property type="entry name" value="tRNA_Ile_lys_synt"/>
    <property type="match status" value="1"/>
</dbReference>
<feature type="domain" description="tRNA(Ile)-lysidine/2-thiocytidine synthase N-terminal" evidence="7">
    <location>
        <begin position="28"/>
        <end position="219"/>
    </location>
</feature>
<protein>
    <recommendedName>
        <fullName evidence="6">tRNA(Ile)-lysidine synthase</fullName>
        <ecNumber evidence="6">6.3.4.19</ecNumber>
    </recommendedName>
    <alternativeName>
        <fullName evidence="6">tRNA(Ile)-2-lysyl-cytidine synthase</fullName>
    </alternativeName>
    <alternativeName>
        <fullName evidence="6">tRNA(Ile)-lysidine synthetase</fullName>
    </alternativeName>
</protein>
<evidence type="ECO:0000256" key="3">
    <source>
        <dbReference type="ARBA" id="ARBA00022741"/>
    </source>
</evidence>
<keyword evidence="4 6" id="KW-0067">ATP-binding</keyword>
<accession>A0ABY1PNX3</accession>
<dbReference type="PANTHER" id="PTHR43033">
    <property type="entry name" value="TRNA(ILE)-LYSIDINE SYNTHASE-RELATED"/>
    <property type="match status" value="1"/>
</dbReference>
<evidence type="ECO:0000256" key="2">
    <source>
        <dbReference type="ARBA" id="ARBA00022694"/>
    </source>
</evidence>
<keyword evidence="9" id="KW-1185">Reference proteome</keyword>
<dbReference type="RefSeq" id="WP_283430674.1">
    <property type="nucleotide sequence ID" value="NZ_FXUG01000001.1"/>
</dbReference>
<dbReference type="InterPro" id="IPR012795">
    <property type="entry name" value="tRNA_Ile_lys_synt_N"/>
</dbReference>
<comment type="similarity">
    <text evidence="6">Belongs to the tRNA(Ile)-lysidine synthase family.</text>
</comment>
<dbReference type="SUPFAM" id="SSF52402">
    <property type="entry name" value="Adenine nucleotide alpha hydrolases-like"/>
    <property type="match status" value="1"/>
</dbReference>
<comment type="caution">
    <text evidence="8">The sequence shown here is derived from an EMBL/GenBank/DDBJ whole genome shotgun (WGS) entry which is preliminary data.</text>
</comment>
<comment type="function">
    <text evidence="6">Ligates lysine onto the cytidine present at position 34 of the AUA codon-specific tRNA(Ile) that contains the anticodon CAU, in an ATP-dependent manner. Cytidine is converted to lysidine, thus changing the amino acid specificity of the tRNA from methionine to isoleucine.</text>
</comment>
<evidence type="ECO:0000256" key="5">
    <source>
        <dbReference type="ARBA" id="ARBA00048539"/>
    </source>
</evidence>
<name>A0ABY1PNX3_9BACT</name>
<dbReference type="InterPro" id="IPR011063">
    <property type="entry name" value="TilS/TtcA_N"/>
</dbReference>
<evidence type="ECO:0000313" key="9">
    <source>
        <dbReference type="Proteomes" id="UP001158067"/>
    </source>
</evidence>
<keyword evidence="6" id="KW-0963">Cytoplasm</keyword>
<organism evidence="8 9">
    <name type="scientific">Neorhodopirellula lusitana</name>
    <dbReference type="NCBI Taxonomy" id="445327"/>
    <lineage>
        <taxon>Bacteria</taxon>
        <taxon>Pseudomonadati</taxon>
        <taxon>Planctomycetota</taxon>
        <taxon>Planctomycetia</taxon>
        <taxon>Pirellulales</taxon>
        <taxon>Pirellulaceae</taxon>
        <taxon>Neorhodopirellula</taxon>
    </lineage>
</organism>
<proteinExistence type="inferred from homology"/>
<evidence type="ECO:0000256" key="4">
    <source>
        <dbReference type="ARBA" id="ARBA00022840"/>
    </source>
</evidence>
<evidence type="ECO:0000256" key="6">
    <source>
        <dbReference type="HAMAP-Rule" id="MF_01161"/>
    </source>
</evidence>
<keyword evidence="3 6" id="KW-0547">Nucleotide-binding</keyword>
<dbReference type="Gene3D" id="3.40.50.620">
    <property type="entry name" value="HUPs"/>
    <property type="match status" value="1"/>
</dbReference>
<feature type="binding site" evidence="6">
    <location>
        <begin position="33"/>
        <end position="38"/>
    </location>
    <ligand>
        <name>ATP</name>
        <dbReference type="ChEBI" id="CHEBI:30616"/>
    </ligand>
</feature>
<comment type="subcellular location">
    <subcellularLocation>
        <location evidence="6">Cytoplasm</location>
    </subcellularLocation>
</comment>